<reference evidence="11" key="1">
    <citation type="submission" date="2022-11" db="UniProtKB">
        <authorList>
            <consortium name="WormBaseParasite"/>
        </authorList>
    </citation>
    <scope>IDENTIFICATION</scope>
</reference>
<keyword evidence="8" id="KW-0378">Hydrolase</keyword>
<dbReference type="PANTHER" id="PTHR45679">
    <property type="entry name" value="ER DEGRADATION-ENHANCING ALPHA-MANNOSIDASE-LIKE PROTEIN 2"/>
    <property type="match status" value="1"/>
</dbReference>
<dbReference type="GO" id="GO:0005975">
    <property type="term" value="P:carbohydrate metabolic process"/>
    <property type="evidence" value="ECO:0007669"/>
    <property type="project" value="InterPro"/>
</dbReference>
<dbReference type="PANTHER" id="PTHR45679:SF6">
    <property type="entry name" value="ER DEGRADATION-ENHANCING ALPHA-MANNOSIDASE-LIKE PROTEIN 2"/>
    <property type="match status" value="1"/>
</dbReference>
<name>A0A914DTN9_9BILA</name>
<keyword evidence="10" id="KW-1185">Reference proteome</keyword>
<evidence type="ECO:0000256" key="4">
    <source>
        <dbReference type="ARBA" id="ARBA00023180"/>
    </source>
</evidence>
<feature type="active site" description="Proton donor" evidence="6">
    <location>
        <position position="350"/>
    </location>
</feature>
<dbReference type="InterPro" id="IPR036026">
    <property type="entry name" value="Seven-hairpin_glycosidases"/>
</dbReference>
<dbReference type="InterPro" id="IPR044674">
    <property type="entry name" value="EDEM1/2/3"/>
</dbReference>
<evidence type="ECO:0000313" key="10">
    <source>
        <dbReference type="Proteomes" id="UP000887540"/>
    </source>
</evidence>
<evidence type="ECO:0000256" key="9">
    <source>
        <dbReference type="SAM" id="MobiDB-lite"/>
    </source>
</evidence>
<evidence type="ECO:0000256" key="3">
    <source>
        <dbReference type="ARBA" id="ARBA00022824"/>
    </source>
</evidence>
<dbReference type="GO" id="GO:1904154">
    <property type="term" value="P:positive regulation of retrograde protein transport, ER to cytosol"/>
    <property type="evidence" value="ECO:0007669"/>
    <property type="project" value="UniProtKB-ARBA"/>
</dbReference>
<accession>A0A914DTN9</accession>
<dbReference type="GO" id="GO:0044322">
    <property type="term" value="C:endoplasmic reticulum quality control compartment"/>
    <property type="evidence" value="ECO:0007669"/>
    <property type="project" value="GOC"/>
</dbReference>
<keyword evidence="3" id="KW-0256">Endoplasmic reticulum</keyword>
<organism evidence="10 11">
    <name type="scientific">Acrobeloides nanus</name>
    <dbReference type="NCBI Taxonomy" id="290746"/>
    <lineage>
        <taxon>Eukaryota</taxon>
        <taxon>Metazoa</taxon>
        <taxon>Ecdysozoa</taxon>
        <taxon>Nematoda</taxon>
        <taxon>Chromadorea</taxon>
        <taxon>Rhabditida</taxon>
        <taxon>Tylenchina</taxon>
        <taxon>Cephalobomorpha</taxon>
        <taxon>Cephaloboidea</taxon>
        <taxon>Cephalobidae</taxon>
        <taxon>Acrobeloides</taxon>
    </lineage>
</organism>
<dbReference type="AlphaFoldDB" id="A0A914DTN9"/>
<comment type="subcellular location">
    <subcellularLocation>
        <location evidence="1">Endoplasmic reticulum</location>
    </subcellularLocation>
</comment>
<feature type="compositionally biased region" description="Basic and acidic residues" evidence="9">
    <location>
        <begin position="678"/>
        <end position="687"/>
    </location>
</feature>
<dbReference type="WBParaSite" id="ACRNAN_scaffold364.g14737.t1">
    <property type="protein sequence ID" value="ACRNAN_scaffold364.g14737.t1"/>
    <property type="gene ID" value="ACRNAN_scaffold364.g14737"/>
</dbReference>
<dbReference type="Proteomes" id="UP000887540">
    <property type="component" value="Unplaced"/>
</dbReference>
<dbReference type="InterPro" id="IPR001382">
    <property type="entry name" value="Glyco_hydro_47"/>
</dbReference>
<keyword evidence="4" id="KW-0325">Glycoprotein</keyword>
<evidence type="ECO:0000256" key="5">
    <source>
        <dbReference type="ARBA" id="ARBA00054385"/>
    </source>
</evidence>
<dbReference type="Pfam" id="PF01532">
    <property type="entry name" value="Glyco_hydro_47"/>
    <property type="match status" value="1"/>
</dbReference>
<evidence type="ECO:0000256" key="8">
    <source>
        <dbReference type="RuleBase" id="RU361193"/>
    </source>
</evidence>
<dbReference type="GO" id="GO:0016020">
    <property type="term" value="C:membrane"/>
    <property type="evidence" value="ECO:0007669"/>
    <property type="project" value="InterPro"/>
</dbReference>
<dbReference type="FunFam" id="1.50.10.10:FF:000015">
    <property type="entry name" value="alpha-1,2-Mannosidase"/>
    <property type="match status" value="1"/>
</dbReference>
<dbReference type="PRINTS" id="PR00747">
    <property type="entry name" value="GLYHDRLASE47"/>
</dbReference>
<dbReference type="Gene3D" id="1.50.10.10">
    <property type="match status" value="1"/>
</dbReference>
<feature type="compositionally biased region" description="Basic and acidic residues" evidence="9">
    <location>
        <begin position="596"/>
        <end position="610"/>
    </location>
</feature>
<keyword evidence="8" id="KW-0326">Glycosidase</keyword>
<dbReference type="GO" id="GO:1904380">
    <property type="term" value="P:endoplasmic reticulum mannose trimming"/>
    <property type="evidence" value="ECO:0007669"/>
    <property type="project" value="InterPro"/>
</dbReference>
<dbReference type="EC" id="3.2.1.-" evidence="8"/>
<evidence type="ECO:0000313" key="11">
    <source>
        <dbReference type="WBParaSite" id="ACRNAN_scaffold364.g14737.t1"/>
    </source>
</evidence>
<evidence type="ECO:0000256" key="7">
    <source>
        <dbReference type="PIRSR" id="PIRSR601382-2"/>
    </source>
</evidence>
<comment type="function">
    <text evidence="5">Involved in the endoplasmic reticulum-associated degradation (ERAD) pathway that targets misfolded glycoproteins for degradation in an N-glycan-dependent manner. May initiate ERAD by promoting the first mannose trimming step of ERAD substrates, from Man9GlcNAc2 to Man8GlcNAc2. Seems to recognize and bind to exposed hydrophobic regions in target proteins.</text>
</comment>
<feature type="compositionally biased region" description="Basic and acidic residues" evidence="9">
    <location>
        <begin position="620"/>
        <end position="656"/>
    </location>
</feature>
<evidence type="ECO:0000256" key="6">
    <source>
        <dbReference type="PIRSR" id="PIRSR601382-1"/>
    </source>
</evidence>
<keyword evidence="7" id="KW-0106">Calcium</keyword>
<comment type="similarity">
    <text evidence="2 8">Belongs to the glycosyl hydrolase 47 family.</text>
</comment>
<dbReference type="GO" id="GO:0004571">
    <property type="term" value="F:mannosyl-oligosaccharide 1,2-alpha-mannosidase activity"/>
    <property type="evidence" value="ECO:0007669"/>
    <property type="project" value="InterPro"/>
</dbReference>
<dbReference type="GO" id="GO:0005509">
    <property type="term" value="F:calcium ion binding"/>
    <property type="evidence" value="ECO:0007669"/>
    <property type="project" value="InterPro"/>
</dbReference>
<proteinExistence type="inferred from homology"/>
<keyword evidence="7" id="KW-0479">Metal-binding</keyword>
<dbReference type="InterPro" id="IPR012341">
    <property type="entry name" value="6hp_glycosidase-like_sf"/>
</dbReference>
<sequence length="949" mass="108198">MYALKNWYLFLFILFVLCTSLVISFTDERIAFYREKVRSMFYHAYNGYLENAFPLDELNPLTCAGMDTWGSFSLTLIDALDTLLIMGNETEFKRAVEIVLKQVNVDANVNVSVFETNIRVVGGLLSAHMLSGKVKGMALDKGWPCSGPLLTLAERFVQKLLPAFNSETGMPYGTVNLRYGVNRFETPVTCTAGVGTFILEFGTLSRLTGNPLYERVALKALEGLWKSRSAIGLVGNHINIQNGVWTATDAGIGAGVDSYFEYLVKGGILFQRPLLLRQFYDYEEAINKHIRKDDWFLWVSMTKGQVTFPYFQSLEAFWPGVLALLGDVDDAARIMLTYNQVVRQYGFAPEFYNLPNQEAVDKRSGYPLRPEIIESLMYLYRATDDPTYLQIGAGLVEAIDHSCKTKCGYATIRDVIDHSQEDRMESFFLAETTKYLYLLFDPENFIHNDGSQARIIDTPNGECAIEAGGYIFNTEAHPIDPAIMYCCSAKRHKDVEMLQKFEDSISFISLLDLNDPYLFDLDKNVSETTLANEFKELEQYDIDKEFAYGYEKDWRIEENRSDKPSPSRWIDTPTEDEERENEVQTHDNQVNPHDGQQLHEEHTKVEKSSDVEEENQTDGTTHHSKVELVKSPDEENKKTTDLHNSEEELQTEEKTSERHKKPFEENANNDEGNAKTSTFEKHEADEVKDSLDEFKEKLAKSIKDYTESKSVPSVNNFVEAVSVDEPVQIVFETKPGELFEREEINKQVQEMLTKAKIFDEKTKAHGSTESNLAAELTDFLSQIKEEYTSLIKTSEKLQISPSVQEIKIKVAKRKYVKDMPVVEALCDDCCVPLDKRSDSVALRRMLNVIYSKHIYQNLGIHFVQGPICRPKKEPSIESSYLNEIPDIDELESIDQNLDAIENFAFSTFRYRELAEEGYTMLTFPSRSFASIFTGLGQVALARENSTRGF</sequence>
<feature type="active site" evidence="6">
    <location>
        <position position="371"/>
    </location>
</feature>
<evidence type="ECO:0000256" key="2">
    <source>
        <dbReference type="ARBA" id="ARBA00007658"/>
    </source>
</evidence>
<evidence type="ECO:0000256" key="1">
    <source>
        <dbReference type="ARBA" id="ARBA00004240"/>
    </source>
</evidence>
<feature type="active site" description="Proton donor" evidence="6">
    <location>
        <position position="115"/>
    </location>
</feature>
<protein>
    <recommendedName>
        <fullName evidence="8">alpha-1,2-Mannosidase</fullName>
        <ecNumber evidence="8">3.2.1.-</ecNumber>
    </recommendedName>
</protein>
<comment type="cofactor">
    <cofactor evidence="7">
        <name>Ca(2+)</name>
        <dbReference type="ChEBI" id="CHEBI:29108"/>
    </cofactor>
</comment>
<feature type="active site" evidence="6">
    <location>
        <position position="257"/>
    </location>
</feature>
<feature type="region of interest" description="Disordered" evidence="9">
    <location>
        <begin position="558"/>
        <end position="687"/>
    </location>
</feature>
<feature type="binding site" evidence="7">
    <location>
        <position position="474"/>
    </location>
    <ligand>
        <name>Ca(2+)</name>
        <dbReference type="ChEBI" id="CHEBI:29108"/>
    </ligand>
</feature>
<dbReference type="SUPFAM" id="SSF48225">
    <property type="entry name" value="Seven-hairpin glycosidases"/>
    <property type="match status" value="1"/>
</dbReference>